<dbReference type="InterPro" id="IPR011990">
    <property type="entry name" value="TPR-like_helical_dom_sf"/>
</dbReference>
<dbReference type="Proteomes" id="UP000473885">
    <property type="component" value="Unassembled WGS sequence"/>
</dbReference>
<reference evidence="3 4" key="1">
    <citation type="submission" date="2019-04" db="EMBL/GenBank/DDBJ databases">
        <title>Genome sequencing of Clostridium botulinum Groups I-IV and Clostridium butyricum.</title>
        <authorList>
            <person name="Brunt J."/>
            <person name="Van Vliet A.H.M."/>
            <person name="Stringer S.C."/>
            <person name="Carter A.T."/>
            <person name="Peck M.W."/>
        </authorList>
    </citation>
    <scope>NUCLEOTIDE SEQUENCE [LARGE SCALE GENOMIC DNA]</scope>
    <source>
        <strain evidence="3 4">IFR 18/094</strain>
    </source>
</reference>
<dbReference type="SUPFAM" id="SSF48452">
    <property type="entry name" value="TPR-like"/>
    <property type="match status" value="1"/>
</dbReference>
<evidence type="ECO:0000256" key="1">
    <source>
        <dbReference type="PROSITE-ProRule" id="PRU00339"/>
    </source>
</evidence>
<keyword evidence="4" id="KW-1185">Reference proteome</keyword>
<dbReference type="PROSITE" id="PS50005">
    <property type="entry name" value="TPR"/>
    <property type="match status" value="1"/>
</dbReference>
<evidence type="ECO:0000313" key="3">
    <source>
        <dbReference type="EMBL" id="NEZ46929.1"/>
    </source>
</evidence>
<keyword evidence="2" id="KW-1133">Transmembrane helix</keyword>
<dbReference type="RefSeq" id="WP_050607895.1">
    <property type="nucleotide sequence ID" value="NZ_CABKUB010000006.1"/>
</dbReference>
<evidence type="ECO:0000313" key="4">
    <source>
        <dbReference type="Proteomes" id="UP000473885"/>
    </source>
</evidence>
<name>A0A6M0RBJ0_9CLOT</name>
<dbReference type="InterPro" id="IPR019734">
    <property type="entry name" value="TPR_rpt"/>
</dbReference>
<organism evidence="3 4">
    <name type="scientific">Clostridium niameyense</name>
    <dbReference type="NCBI Taxonomy" id="1622073"/>
    <lineage>
        <taxon>Bacteria</taxon>
        <taxon>Bacillati</taxon>
        <taxon>Bacillota</taxon>
        <taxon>Clostridia</taxon>
        <taxon>Eubacteriales</taxon>
        <taxon>Clostridiaceae</taxon>
        <taxon>Clostridium</taxon>
    </lineage>
</organism>
<dbReference type="Gene3D" id="1.25.40.10">
    <property type="entry name" value="Tetratricopeptide repeat domain"/>
    <property type="match status" value="1"/>
</dbReference>
<protein>
    <submittedName>
        <fullName evidence="3">Uncharacterized protein</fullName>
    </submittedName>
</protein>
<dbReference type="AlphaFoldDB" id="A0A6M0RBJ0"/>
<accession>A0A6M0RBJ0</accession>
<evidence type="ECO:0000256" key="2">
    <source>
        <dbReference type="SAM" id="Phobius"/>
    </source>
</evidence>
<feature type="transmembrane region" description="Helical" evidence="2">
    <location>
        <begin position="12"/>
        <end position="31"/>
    </location>
</feature>
<dbReference type="SMART" id="SM00028">
    <property type="entry name" value="TPR"/>
    <property type="match status" value="2"/>
</dbReference>
<keyword evidence="2" id="KW-0812">Transmembrane</keyword>
<feature type="repeat" description="TPR" evidence="1">
    <location>
        <begin position="84"/>
        <end position="117"/>
    </location>
</feature>
<gene>
    <name evidence="3" type="ORF">FDF74_06850</name>
</gene>
<keyword evidence="2" id="KW-0472">Membrane</keyword>
<comment type="caution">
    <text evidence="3">The sequence shown here is derived from an EMBL/GenBank/DDBJ whole genome shotgun (WGS) entry which is preliminary data.</text>
</comment>
<keyword evidence="1" id="KW-0802">TPR repeat</keyword>
<dbReference type="EMBL" id="SXDP01000004">
    <property type="protein sequence ID" value="NEZ46929.1"/>
    <property type="molecule type" value="Genomic_DNA"/>
</dbReference>
<proteinExistence type="predicted"/>
<sequence>MTKNKRNNTIFYILGIIISGMLSLFLTYYYYINKSFKENIIKGNQCVNAEEYEEAIKFYKEGLRYKNNSEIYTKVQDIIKIKDSKKFYSTGISFKKEGKYKEAVDMFKKVYDKDKKRYLNAKNEIEECTRLCNMQR</sequence>